<dbReference type="InterPro" id="IPR036787">
    <property type="entry name" value="T_IF-3_N_sf"/>
</dbReference>
<name>A0A2H0TMK7_9BACT</name>
<reference evidence="8" key="1">
    <citation type="submission" date="2017-09" db="EMBL/GenBank/DDBJ databases">
        <title>Depth-based differentiation of microbial function through sediment-hosted aquifers and enrichment of novel symbionts in the deep terrestrial subsurface.</title>
        <authorList>
            <person name="Probst A.J."/>
            <person name="Ladd B."/>
            <person name="Jarett J.K."/>
            <person name="Geller-Mcgrath D.E."/>
            <person name="Sieber C.M.K."/>
            <person name="Emerson J.B."/>
            <person name="Anantharaman K."/>
            <person name="Thomas B.C."/>
            <person name="Malmstrom R."/>
            <person name="Stieglmeier M."/>
            <person name="Klingl A."/>
            <person name="Woyke T."/>
            <person name="Ryan C.M."/>
            <person name="Banfield J.F."/>
        </authorList>
    </citation>
    <scope>NUCLEOTIDE SEQUENCE [LARGE SCALE GENOMIC DNA]</scope>
</reference>
<dbReference type="EMBL" id="PFCH01000036">
    <property type="protein sequence ID" value="PIR72796.1"/>
    <property type="molecule type" value="Genomic_DNA"/>
</dbReference>
<dbReference type="InterPro" id="IPR001288">
    <property type="entry name" value="Translation_initiation_fac_3"/>
</dbReference>
<dbReference type="PANTHER" id="PTHR10938">
    <property type="entry name" value="TRANSLATION INITIATION FACTOR IF-3"/>
    <property type="match status" value="1"/>
</dbReference>
<feature type="domain" description="Translation initiation factor 3 C-terminal" evidence="5">
    <location>
        <begin position="84"/>
        <end position="144"/>
    </location>
</feature>
<evidence type="ECO:0000313" key="8">
    <source>
        <dbReference type="Proteomes" id="UP000228508"/>
    </source>
</evidence>
<dbReference type="Pfam" id="PF00707">
    <property type="entry name" value="IF3_C"/>
    <property type="match status" value="1"/>
</dbReference>
<dbReference type="Pfam" id="PF05198">
    <property type="entry name" value="IF3_N"/>
    <property type="match status" value="1"/>
</dbReference>
<comment type="similarity">
    <text evidence="1">Belongs to the IF-3 family.</text>
</comment>
<evidence type="ECO:0000256" key="4">
    <source>
        <dbReference type="NCBIfam" id="TIGR00168"/>
    </source>
</evidence>
<evidence type="ECO:0000256" key="1">
    <source>
        <dbReference type="ARBA" id="ARBA00005439"/>
    </source>
</evidence>
<dbReference type="AlphaFoldDB" id="A0A2H0TMK7"/>
<dbReference type="GO" id="GO:0043022">
    <property type="term" value="F:ribosome binding"/>
    <property type="evidence" value="ECO:0007669"/>
    <property type="project" value="TreeGrafter"/>
</dbReference>
<evidence type="ECO:0000313" key="7">
    <source>
        <dbReference type="EMBL" id="PIR72796.1"/>
    </source>
</evidence>
<evidence type="ECO:0000259" key="5">
    <source>
        <dbReference type="Pfam" id="PF00707"/>
    </source>
</evidence>
<dbReference type="SUPFAM" id="SSF55200">
    <property type="entry name" value="Translation initiation factor IF3, C-terminal domain"/>
    <property type="match status" value="1"/>
</dbReference>
<dbReference type="SUPFAM" id="SSF54364">
    <property type="entry name" value="Translation initiation factor IF3, N-terminal domain"/>
    <property type="match status" value="1"/>
</dbReference>
<keyword evidence="3" id="KW-0648">Protein biosynthesis</keyword>
<dbReference type="InterPro" id="IPR019815">
    <property type="entry name" value="Translation_initiation_fac_3_C"/>
</dbReference>
<sequence length="147" mass="17265">MIQQYKINNQIKAPELRVVDETGENLGVMPLEAALKLAMEKGLDLIEIAPMVKPPVARIISFDKFRYQKEKELKKQKATQKTSELKQIQITAKSAKNDLETRVKRINEFLEEENKVEIMLVLKGREKYNREWARYKLNEFLKMITVE</sequence>
<feature type="non-terminal residue" evidence="7">
    <location>
        <position position="147"/>
    </location>
</feature>
<accession>A0A2H0TMK7</accession>
<dbReference type="Gene3D" id="3.30.110.10">
    <property type="entry name" value="Translation initiation factor 3 (IF-3), C-terminal domain"/>
    <property type="match status" value="1"/>
</dbReference>
<proteinExistence type="inferred from homology"/>
<gene>
    <name evidence="7" type="primary">infC</name>
    <name evidence="7" type="ORF">COV26_02075</name>
</gene>
<keyword evidence="2 7" id="KW-0396">Initiation factor</keyword>
<protein>
    <recommendedName>
        <fullName evidence="4">Translation initiation factor IF-3</fullName>
    </recommendedName>
</protein>
<comment type="caution">
    <text evidence="7">The sequence shown here is derived from an EMBL/GenBank/DDBJ whole genome shotgun (WGS) entry which is preliminary data.</text>
</comment>
<dbReference type="GO" id="GO:0005829">
    <property type="term" value="C:cytosol"/>
    <property type="evidence" value="ECO:0007669"/>
    <property type="project" value="TreeGrafter"/>
</dbReference>
<dbReference type="Gene3D" id="3.10.20.80">
    <property type="entry name" value="Translation initiation factor 3 (IF-3), N-terminal domain"/>
    <property type="match status" value="1"/>
</dbReference>
<dbReference type="GO" id="GO:0003743">
    <property type="term" value="F:translation initiation factor activity"/>
    <property type="evidence" value="ECO:0007669"/>
    <property type="project" value="UniProtKB-UniRule"/>
</dbReference>
<evidence type="ECO:0000256" key="3">
    <source>
        <dbReference type="ARBA" id="ARBA00022917"/>
    </source>
</evidence>
<dbReference type="InterPro" id="IPR019814">
    <property type="entry name" value="Translation_initiation_fac_3_N"/>
</dbReference>
<dbReference type="NCBIfam" id="TIGR00168">
    <property type="entry name" value="infC"/>
    <property type="match status" value="1"/>
</dbReference>
<dbReference type="InterPro" id="IPR036788">
    <property type="entry name" value="T_IF-3_C_sf"/>
</dbReference>
<dbReference type="GO" id="GO:0032790">
    <property type="term" value="P:ribosome disassembly"/>
    <property type="evidence" value="ECO:0007669"/>
    <property type="project" value="TreeGrafter"/>
</dbReference>
<evidence type="ECO:0000256" key="2">
    <source>
        <dbReference type="ARBA" id="ARBA00022540"/>
    </source>
</evidence>
<evidence type="ECO:0000259" key="6">
    <source>
        <dbReference type="Pfam" id="PF05198"/>
    </source>
</evidence>
<dbReference type="GO" id="GO:0016020">
    <property type="term" value="C:membrane"/>
    <property type="evidence" value="ECO:0007669"/>
    <property type="project" value="TreeGrafter"/>
</dbReference>
<feature type="domain" description="Translation initiation factor 3 N-terminal" evidence="6">
    <location>
        <begin position="7"/>
        <end position="76"/>
    </location>
</feature>
<dbReference type="Proteomes" id="UP000228508">
    <property type="component" value="Unassembled WGS sequence"/>
</dbReference>
<organism evidence="7 8">
    <name type="scientific">Candidatus Nealsonbacteria bacterium CG10_big_fil_rev_8_21_14_0_10_36_23</name>
    <dbReference type="NCBI Taxonomy" id="1974709"/>
    <lineage>
        <taxon>Bacteria</taxon>
        <taxon>Candidatus Nealsoniibacteriota</taxon>
    </lineage>
</organism>
<dbReference type="PANTHER" id="PTHR10938:SF0">
    <property type="entry name" value="TRANSLATION INITIATION FACTOR IF-3, MITOCHONDRIAL"/>
    <property type="match status" value="1"/>
</dbReference>